<protein>
    <submittedName>
        <fullName evidence="1">Uncharacterized protein</fullName>
    </submittedName>
</protein>
<name>A0AA86LW31_PRIMG</name>
<proteinExistence type="predicted"/>
<sequence>MSQAVQLMYLICSSLDWIYFVMSRPLFRFTFGFSYRTFPPFITISYASSPFCQPVEKSREIPLFFCLFSLDIHS</sequence>
<accession>A0AA86LW31</accession>
<dbReference type="EMBL" id="CP022674">
    <property type="protein sequence ID" value="AXI32475.1"/>
    <property type="molecule type" value="Genomic_DNA"/>
</dbReference>
<reference evidence="1 2" key="1">
    <citation type="submission" date="2017-07" db="EMBL/GenBank/DDBJ databases">
        <title>Isolation and development of strain Bacillus megaterium SR7 for enhanced growth and metabolite production under supercritical carbon dioxide.</title>
        <authorList>
            <person name="Freedman A.J.E."/>
            <person name="Peet K.C."/>
            <person name="Boock J.T."/>
            <person name="Penn K."/>
            <person name="Prather K.L.J."/>
            <person name="Thompson J.R."/>
        </authorList>
    </citation>
    <scope>NUCLEOTIDE SEQUENCE [LARGE SCALE GENOMIC DNA]</scope>
    <source>
        <strain evidence="1 2">SR7</strain>
    </source>
</reference>
<dbReference type="AlphaFoldDB" id="A0AA86LW31"/>
<gene>
    <name evidence="1" type="ORF">CIB87_27045</name>
</gene>
<organism evidence="1 2">
    <name type="scientific">Priestia megaterium</name>
    <name type="common">Bacillus megaterium</name>
    <dbReference type="NCBI Taxonomy" id="1404"/>
    <lineage>
        <taxon>Bacteria</taxon>
        <taxon>Bacillati</taxon>
        <taxon>Bacillota</taxon>
        <taxon>Bacilli</taxon>
        <taxon>Bacillales</taxon>
        <taxon>Bacillaceae</taxon>
        <taxon>Priestia</taxon>
    </lineage>
</organism>
<dbReference type="Proteomes" id="UP000253834">
    <property type="component" value="Chromosome"/>
</dbReference>
<evidence type="ECO:0000313" key="1">
    <source>
        <dbReference type="EMBL" id="AXI32475.1"/>
    </source>
</evidence>
<evidence type="ECO:0000313" key="2">
    <source>
        <dbReference type="Proteomes" id="UP000253834"/>
    </source>
</evidence>